<proteinExistence type="predicted"/>
<dbReference type="Proteomes" id="UP001651050">
    <property type="component" value="Unassembled WGS sequence"/>
</dbReference>
<evidence type="ECO:0000313" key="4">
    <source>
        <dbReference type="Proteomes" id="UP001651050"/>
    </source>
</evidence>
<evidence type="ECO:0000256" key="1">
    <source>
        <dbReference type="ARBA" id="ARBA00023125"/>
    </source>
</evidence>
<dbReference type="SUPFAM" id="SSF46955">
    <property type="entry name" value="Putative DNA-binding domain"/>
    <property type="match status" value="1"/>
</dbReference>
<name>A0ABT0J8A0_9MICO</name>
<evidence type="ECO:0000313" key="3">
    <source>
        <dbReference type="EMBL" id="MCK9795695.1"/>
    </source>
</evidence>
<dbReference type="PANTHER" id="PTHR30204:SF93">
    <property type="entry name" value="HTH MERR-TYPE DOMAIN-CONTAINING PROTEIN"/>
    <property type="match status" value="1"/>
</dbReference>
<dbReference type="SMART" id="SM00422">
    <property type="entry name" value="HTH_MERR"/>
    <property type="match status" value="1"/>
</dbReference>
<sequence>MKSNGSAPGDAAGRTWSVGGLAARFGLETHVLRYWEDMGLLAPARDGAGRRRYGQDDVVRVATILSSKVAGMSLEQIQVLLDAGGHDTGAVERHRVLAAHLAELDRRQEEIERSRHMTEHALSCRAHDIATCPRFREHVQDLVDGTRTWREIHPAHLVPVGTRG</sequence>
<dbReference type="InterPro" id="IPR000551">
    <property type="entry name" value="MerR-type_HTH_dom"/>
</dbReference>
<feature type="domain" description="HTH merR-type" evidence="2">
    <location>
        <begin position="15"/>
        <end position="83"/>
    </location>
</feature>
<dbReference type="InterPro" id="IPR047057">
    <property type="entry name" value="MerR_fam"/>
</dbReference>
<comment type="caution">
    <text evidence="3">The sequence shown here is derived from an EMBL/GenBank/DDBJ whole genome shotgun (WGS) entry which is preliminary data.</text>
</comment>
<dbReference type="InterPro" id="IPR009061">
    <property type="entry name" value="DNA-bd_dom_put_sf"/>
</dbReference>
<dbReference type="PROSITE" id="PS50937">
    <property type="entry name" value="HTH_MERR_2"/>
    <property type="match status" value="1"/>
</dbReference>
<organism evidence="3 4">
    <name type="scientific">Isoptericola peretonis</name>
    <dbReference type="NCBI Taxonomy" id="2918523"/>
    <lineage>
        <taxon>Bacteria</taxon>
        <taxon>Bacillati</taxon>
        <taxon>Actinomycetota</taxon>
        <taxon>Actinomycetes</taxon>
        <taxon>Micrococcales</taxon>
        <taxon>Promicromonosporaceae</taxon>
        <taxon>Isoptericola</taxon>
    </lineage>
</organism>
<evidence type="ECO:0000259" key="2">
    <source>
        <dbReference type="PROSITE" id="PS50937"/>
    </source>
</evidence>
<accession>A0ABT0J8A0</accession>
<dbReference type="PANTHER" id="PTHR30204">
    <property type="entry name" value="REDOX-CYCLING DRUG-SENSING TRANSCRIPTIONAL ACTIVATOR SOXR"/>
    <property type="match status" value="1"/>
</dbReference>
<dbReference type="PRINTS" id="PR00040">
    <property type="entry name" value="HTHMERR"/>
</dbReference>
<dbReference type="EMBL" id="JALQCY010000006">
    <property type="protein sequence ID" value="MCK9795695.1"/>
    <property type="molecule type" value="Genomic_DNA"/>
</dbReference>
<dbReference type="CDD" id="cd00592">
    <property type="entry name" value="HTH_MerR-like"/>
    <property type="match status" value="1"/>
</dbReference>
<keyword evidence="4" id="KW-1185">Reference proteome</keyword>
<dbReference type="RefSeq" id="WP_416345546.1">
    <property type="nucleotide sequence ID" value="NZ_JALQCY010000006.1"/>
</dbReference>
<gene>
    <name evidence="3" type="ORF">M1843_18260</name>
</gene>
<keyword evidence="1" id="KW-0238">DNA-binding</keyword>
<dbReference type="Gene3D" id="1.10.1660.10">
    <property type="match status" value="1"/>
</dbReference>
<reference evidence="3 4" key="1">
    <citation type="submission" date="2022-02" db="EMBL/GenBank/DDBJ databases">
        <title>The car tank lid bacteriome: a reservoir of bacteria with potential in bioremediation of fuel.</title>
        <authorList>
            <person name="Vidal-Verdu A."/>
            <person name="Gomez-Martinez D."/>
            <person name="Latorre-Perez A."/>
            <person name="Pereto J."/>
            <person name="Porcar M."/>
        </authorList>
    </citation>
    <scope>NUCLEOTIDE SEQUENCE [LARGE SCALE GENOMIC DNA]</scope>
    <source>
        <strain evidence="3 4">4D.3</strain>
    </source>
</reference>
<dbReference type="Pfam" id="PF13411">
    <property type="entry name" value="MerR_1"/>
    <property type="match status" value="1"/>
</dbReference>
<protein>
    <submittedName>
        <fullName evidence="3">MerR family transcriptional regulator</fullName>
    </submittedName>
</protein>